<keyword evidence="1" id="KW-0732">Signal</keyword>
<gene>
    <name evidence="2" type="ORF">AMJ40_03135</name>
</gene>
<comment type="caution">
    <text evidence="2">The sequence shown here is derived from an EMBL/GenBank/DDBJ whole genome shotgun (WGS) entry which is preliminary data.</text>
</comment>
<proteinExistence type="predicted"/>
<sequence length="327" mass="37460">MRYVLLFLPLASCAFGDGALFFPPGYPVTETDQIAVIKWENQREELIMRIKFEGDPSDFTWIVPTPTEPTVDSAGVGLFYGLSDFTKPIYKRRGWSCDDGGIYLFHPIGRGELSVDSSEVEIIGEGTVGVLAYQILRADDPLVLHRFLMDSGYHYPEGADSIFASYIDKNWFYWVAARVDTTQVSALYYGHLGIHLEFTTAEPVYPLRVSRLSSEGSSVTLYVVASHRMHFERAQLKFASRITAEDIQYMREHFYYGYEDLLDLLEESSFLTKLVRYVPEEDMDDITLRVAPDDREYREVIFYSGLPILPVLVIVRMMKRRKSGKAQ</sequence>
<dbReference type="EMBL" id="LIZT01000023">
    <property type="protein sequence ID" value="KPJ50384.1"/>
    <property type="molecule type" value="Genomic_DNA"/>
</dbReference>
<evidence type="ECO:0008006" key="4">
    <source>
        <dbReference type="Google" id="ProtNLM"/>
    </source>
</evidence>
<dbReference type="AlphaFoldDB" id="A0A0S7WJQ8"/>
<accession>A0A0S7WJQ8</accession>
<dbReference type="Proteomes" id="UP000051124">
    <property type="component" value="Unassembled WGS sequence"/>
</dbReference>
<protein>
    <recommendedName>
        <fullName evidence="4">DUF2330 domain-containing protein</fullName>
    </recommendedName>
</protein>
<organism evidence="2 3">
    <name type="scientific">candidate division TA06 bacterium DG_26</name>
    <dbReference type="NCBI Taxonomy" id="1703771"/>
    <lineage>
        <taxon>Bacteria</taxon>
        <taxon>Bacteria division TA06</taxon>
    </lineage>
</organism>
<evidence type="ECO:0000313" key="2">
    <source>
        <dbReference type="EMBL" id="KPJ50384.1"/>
    </source>
</evidence>
<name>A0A0S7WJQ8_UNCT6</name>
<reference evidence="2 3" key="1">
    <citation type="journal article" date="2015" name="Microbiome">
        <title>Genomic resolution of linkages in carbon, nitrogen, and sulfur cycling among widespread estuary sediment bacteria.</title>
        <authorList>
            <person name="Baker B.J."/>
            <person name="Lazar C.S."/>
            <person name="Teske A.P."/>
            <person name="Dick G.J."/>
        </authorList>
    </citation>
    <scope>NUCLEOTIDE SEQUENCE [LARGE SCALE GENOMIC DNA]</scope>
    <source>
        <strain evidence="2">DG_26</strain>
    </source>
</reference>
<evidence type="ECO:0000256" key="1">
    <source>
        <dbReference type="SAM" id="SignalP"/>
    </source>
</evidence>
<dbReference type="Pfam" id="PF10092">
    <property type="entry name" value="DUF2330"/>
    <property type="match status" value="1"/>
</dbReference>
<evidence type="ECO:0000313" key="3">
    <source>
        <dbReference type="Proteomes" id="UP000051124"/>
    </source>
</evidence>
<feature type="signal peptide" evidence="1">
    <location>
        <begin position="1"/>
        <end position="16"/>
    </location>
</feature>
<dbReference type="InterPro" id="IPR019283">
    <property type="entry name" value="DUF2330"/>
</dbReference>
<feature type="chain" id="PRO_5006639484" description="DUF2330 domain-containing protein" evidence="1">
    <location>
        <begin position="17"/>
        <end position="327"/>
    </location>
</feature>